<reference evidence="10 11" key="1">
    <citation type="submission" date="2016-02" db="EMBL/GenBank/DDBJ databases">
        <title>Complete Genome Sequence of Weissella jogaejeotgali FOL01.</title>
        <authorList>
            <person name="Lee J.-H."/>
            <person name="Ku H.-J."/>
        </authorList>
    </citation>
    <scope>NUCLEOTIDE SEQUENCE [LARGE SCALE GENOMIC DNA]</scope>
    <source>
        <strain evidence="10 11">FOL01</strain>
    </source>
</reference>
<evidence type="ECO:0000256" key="7">
    <source>
        <dbReference type="ARBA" id="ARBA00025704"/>
    </source>
</evidence>
<sequence>MDEKGENMSYEILPGATIGIIGEGITSRYLAQAAHNMGYQVAAYSSTAESAVFKDADYRFLGDKDNDDEIESFAALSDMITYTSAWLPTQITDKLANQTVPQGTTILDITDDHALAKAFYENESLNILPYETGSSLDEIAQAGARLGYPIIVKPIFKHKHIDDQVILRGDWDLGLVAPLIDGGTLLVEPWLENTKSFVMTAVRGSHDDTTLYPLRQVETPEQGLTRAWTVGDVSDEIVTEIKHVTEKLGHALNYIGAYDVTFLLSENGTLYLRNVIPGLSKTTVLYDVSVNISVTMQHLRAVTGQRLAEVIFEESAVYMPITEKEADKLYRHWQIQPHWQISMYQLPSLLPQMGHVLAVGSSSEQLLNQLHVAGVWQFND</sequence>
<dbReference type="AlphaFoldDB" id="A0A1L6RCQ5"/>
<evidence type="ECO:0000313" key="10">
    <source>
        <dbReference type="EMBL" id="APS42313.1"/>
    </source>
</evidence>
<keyword evidence="6" id="KW-0464">Manganese</keyword>
<comment type="cofactor">
    <cofactor evidence="2">
        <name>Mg(2+)</name>
        <dbReference type="ChEBI" id="CHEBI:18420"/>
    </cofactor>
</comment>
<dbReference type="SUPFAM" id="SSF52440">
    <property type="entry name" value="PreATP-grasp domain"/>
    <property type="match status" value="1"/>
</dbReference>
<dbReference type="Proteomes" id="UP000185473">
    <property type="component" value="Chromosome"/>
</dbReference>
<organism evidence="10 11">
    <name type="scientific">Weissella jogaejeotgali</name>
    <dbReference type="NCBI Taxonomy" id="1631871"/>
    <lineage>
        <taxon>Bacteria</taxon>
        <taxon>Bacillati</taxon>
        <taxon>Bacillota</taxon>
        <taxon>Bacilli</taxon>
        <taxon>Lactobacillales</taxon>
        <taxon>Lactobacillaceae</taxon>
        <taxon>Weissella</taxon>
    </lineage>
</organism>
<comment type="cofactor">
    <cofactor evidence="1">
        <name>Mn(2+)</name>
        <dbReference type="ChEBI" id="CHEBI:29035"/>
    </cofactor>
</comment>
<evidence type="ECO:0000259" key="9">
    <source>
        <dbReference type="PROSITE" id="PS50975"/>
    </source>
</evidence>
<gene>
    <name evidence="10" type="ORF">FOL01_1454</name>
</gene>
<dbReference type="OrthoDB" id="9804625at2"/>
<dbReference type="GO" id="GO:0046872">
    <property type="term" value="F:metal ion binding"/>
    <property type="evidence" value="ECO:0007669"/>
    <property type="project" value="InterPro"/>
</dbReference>
<accession>A0A1L6RCQ5</accession>
<dbReference type="SUPFAM" id="SSF56059">
    <property type="entry name" value="Glutathione synthetase ATP-binding domain-like"/>
    <property type="match status" value="1"/>
</dbReference>
<dbReference type="GO" id="GO:0006164">
    <property type="term" value="P:purine nucleotide biosynthetic process"/>
    <property type="evidence" value="ECO:0007669"/>
    <property type="project" value="UniProtKB-KW"/>
</dbReference>
<dbReference type="Gene3D" id="3.30.470.20">
    <property type="entry name" value="ATP-grasp fold, B domain"/>
    <property type="match status" value="1"/>
</dbReference>
<keyword evidence="3 8" id="KW-0547">Nucleotide-binding</keyword>
<protein>
    <submittedName>
        <fullName evidence="10">Phosphoribosylaminoimidazole carboxylase ATPase subunit</fullName>
    </submittedName>
</protein>
<dbReference type="Gene3D" id="3.40.50.20">
    <property type="match status" value="1"/>
</dbReference>
<feature type="domain" description="ATP-grasp" evidence="9">
    <location>
        <begin position="117"/>
        <end position="303"/>
    </location>
</feature>
<keyword evidence="11" id="KW-1185">Reference proteome</keyword>
<dbReference type="InterPro" id="IPR013815">
    <property type="entry name" value="ATP_grasp_subdomain_1"/>
</dbReference>
<dbReference type="InterPro" id="IPR011761">
    <property type="entry name" value="ATP-grasp"/>
</dbReference>
<dbReference type="PROSITE" id="PS50975">
    <property type="entry name" value="ATP_GRASP"/>
    <property type="match status" value="1"/>
</dbReference>
<dbReference type="Pfam" id="PF22660">
    <property type="entry name" value="RS_preATP-grasp-like"/>
    <property type="match status" value="1"/>
</dbReference>
<evidence type="ECO:0000256" key="5">
    <source>
        <dbReference type="ARBA" id="ARBA00022840"/>
    </source>
</evidence>
<evidence type="ECO:0000256" key="6">
    <source>
        <dbReference type="ARBA" id="ARBA00023211"/>
    </source>
</evidence>
<dbReference type="Pfam" id="PF02222">
    <property type="entry name" value="ATP-grasp"/>
    <property type="match status" value="1"/>
</dbReference>
<dbReference type="InterPro" id="IPR003135">
    <property type="entry name" value="ATP-grasp_carboxylate-amine"/>
</dbReference>
<proteinExistence type="predicted"/>
<dbReference type="KEGG" id="wjo:FOL01_1454"/>
<keyword evidence="4" id="KW-0658">Purine biosynthesis</keyword>
<dbReference type="InterPro" id="IPR016185">
    <property type="entry name" value="PreATP-grasp_dom_sf"/>
</dbReference>
<evidence type="ECO:0000256" key="8">
    <source>
        <dbReference type="PROSITE-ProRule" id="PRU00409"/>
    </source>
</evidence>
<evidence type="ECO:0000313" key="11">
    <source>
        <dbReference type="Proteomes" id="UP000185473"/>
    </source>
</evidence>
<name>A0A1L6RCQ5_9LACO</name>
<evidence type="ECO:0000256" key="1">
    <source>
        <dbReference type="ARBA" id="ARBA00001936"/>
    </source>
</evidence>
<dbReference type="PANTHER" id="PTHR11609:SF5">
    <property type="entry name" value="PHOSPHORIBOSYLAMINOIMIDAZOLE CARBOXYLASE"/>
    <property type="match status" value="1"/>
</dbReference>
<dbReference type="PANTHER" id="PTHR11609">
    <property type="entry name" value="PURINE BIOSYNTHESIS PROTEIN 6/7, PUR6/7"/>
    <property type="match status" value="1"/>
</dbReference>
<dbReference type="InterPro" id="IPR054350">
    <property type="entry name" value="PurT/PurK_preATP-grasp"/>
</dbReference>
<keyword evidence="5 8" id="KW-0067">ATP-binding</keyword>
<dbReference type="STRING" id="1631871.FOL01_1454"/>
<dbReference type="Gene3D" id="3.30.1490.20">
    <property type="entry name" value="ATP-grasp fold, A domain"/>
    <property type="match status" value="1"/>
</dbReference>
<evidence type="ECO:0000256" key="4">
    <source>
        <dbReference type="ARBA" id="ARBA00022755"/>
    </source>
</evidence>
<dbReference type="GO" id="GO:0005524">
    <property type="term" value="F:ATP binding"/>
    <property type="evidence" value="ECO:0007669"/>
    <property type="project" value="UniProtKB-UniRule"/>
</dbReference>
<dbReference type="GO" id="GO:0005829">
    <property type="term" value="C:cytosol"/>
    <property type="evidence" value="ECO:0007669"/>
    <property type="project" value="TreeGrafter"/>
</dbReference>
<dbReference type="EMBL" id="CP014332">
    <property type="protein sequence ID" value="APS42313.1"/>
    <property type="molecule type" value="Genomic_DNA"/>
</dbReference>
<comment type="pathway">
    <text evidence="7">Purine metabolism.</text>
</comment>
<evidence type="ECO:0000256" key="2">
    <source>
        <dbReference type="ARBA" id="ARBA00001946"/>
    </source>
</evidence>
<evidence type="ECO:0000256" key="3">
    <source>
        <dbReference type="ARBA" id="ARBA00022741"/>
    </source>
</evidence>